<evidence type="ECO:0000313" key="2">
    <source>
        <dbReference type="EMBL" id="JAS42443.1"/>
    </source>
</evidence>
<dbReference type="InterPro" id="IPR005055">
    <property type="entry name" value="A10/PebIII"/>
</dbReference>
<name>A0A1B6EXN7_9HEMI</name>
<reference evidence="2" key="1">
    <citation type="submission" date="2015-11" db="EMBL/GenBank/DDBJ databases">
        <title>De novo transcriptome assembly of four potential Pierce s Disease insect vectors from Arizona vineyards.</title>
        <authorList>
            <person name="Tassone E.E."/>
        </authorList>
    </citation>
    <scope>NUCLEOTIDE SEQUENCE</scope>
</reference>
<evidence type="ECO:0008006" key="4">
    <source>
        <dbReference type="Google" id="ProtNLM"/>
    </source>
</evidence>
<evidence type="ECO:0000256" key="1">
    <source>
        <dbReference type="SAM" id="Phobius"/>
    </source>
</evidence>
<evidence type="ECO:0000313" key="3">
    <source>
        <dbReference type="EMBL" id="JAS58303.1"/>
    </source>
</evidence>
<keyword evidence="1" id="KW-1133">Transmembrane helix</keyword>
<proteinExistence type="predicted"/>
<dbReference type="AlphaFoldDB" id="A0A1B6EXN7"/>
<feature type="transmembrane region" description="Helical" evidence="1">
    <location>
        <begin position="20"/>
        <end position="40"/>
    </location>
</feature>
<dbReference type="PANTHER" id="PTHR11257">
    <property type="entry name" value="CHEMOSENSORY PROTEIN-RELATED"/>
    <property type="match status" value="1"/>
</dbReference>
<protein>
    <recommendedName>
        <fullName evidence="4">Chemosensory protein 3</fullName>
    </recommendedName>
</protein>
<dbReference type="InterPro" id="IPR036682">
    <property type="entry name" value="OS_D_A10/PebIII_sf"/>
</dbReference>
<keyword evidence="1" id="KW-0472">Membrane</keyword>
<sequence length="150" mass="17186">NSWLHGSGGGGRRRWSSLSVSYTLRMYAVVVLAGLVVVAVSGEKYTTKYDNLDIDDILHNDRLVLNYFNCIMEQGKCSPEGEELKKHIPEALENMCANCSEKQKKGAEKVLKYIYEKKPDMFQKLEAKFDPDGKYRAKYQQYAEEKGYKV</sequence>
<dbReference type="EMBL" id="GECZ01027326">
    <property type="protein sequence ID" value="JAS42443.1"/>
    <property type="molecule type" value="Transcribed_RNA"/>
</dbReference>
<gene>
    <name evidence="3" type="ORF">g.18135</name>
    <name evidence="2" type="ORF">g.18136</name>
</gene>
<dbReference type="Gene3D" id="1.10.2080.10">
    <property type="entry name" value="Insect odorant-binding protein A10/Ejaculatory bulb-specific protein 3"/>
    <property type="match status" value="1"/>
</dbReference>
<dbReference type="EMBL" id="GECZ01011466">
    <property type="protein sequence ID" value="JAS58303.1"/>
    <property type="molecule type" value="Transcribed_RNA"/>
</dbReference>
<accession>A0A1B6EXN7</accession>
<keyword evidence="1" id="KW-0812">Transmembrane</keyword>
<dbReference type="Pfam" id="PF03392">
    <property type="entry name" value="OS-D"/>
    <property type="match status" value="1"/>
</dbReference>
<feature type="non-terminal residue" evidence="2">
    <location>
        <position position="1"/>
    </location>
</feature>
<dbReference type="SUPFAM" id="SSF100910">
    <property type="entry name" value="Chemosensory protein Csp2"/>
    <property type="match status" value="1"/>
</dbReference>
<dbReference type="PANTHER" id="PTHR11257:SF12">
    <property type="entry name" value="EJACULATORY BULB-SPECIFIC PROTEIN 3-RELATED"/>
    <property type="match status" value="1"/>
</dbReference>
<organism evidence="2">
    <name type="scientific">Cuerna arida</name>
    <dbReference type="NCBI Taxonomy" id="1464854"/>
    <lineage>
        <taxon>Eukaryota</taxon>
        <taxon>Metazoa</taxon>
        <taxon>Ecdysozoa</taxon>
        <taxon>Arthropoda</taxon>
        <taxon>Hexapoda</taxon>
        <taxon>Insecta</taxon>
        <taxon>Pterygota</taxon>
        <taxon>Neoptera</taxon>
        <taxon>Paraneoptera</taxon>
        <taxon>Hemiptera</taxon>
        <taxon>Auchenorrhyncha</taxon>
        <taxon>Membracoidea</taxon>
        <taxon>Cicadellidae</taxon>
        <taxon>Cicadellinae</taxon>
        <taxon>Proconiini</taxon>
        <taxon>Cuerna</taxon>
    </lineage>
</organism>